<comment type="caution">
    <text evidence="2">The sequence shown here is derived from an EMBL/GenBank/DDBJ whole genome shotgun (WGS) entry which is preliminary data.</text>
</comment>
<evidence type="ECO:0000313" key="3">
    <source>
        <dbReference type="Proteomes" id="UP000029738"/>
    </source>
</evidence>
<dbReference type="PANTHER" id="PTHR40053">
    <property type="entry name" value="SPORULATION-CONTROL PROTEIN SPO0M"/>
    <property type="match status" value="1"/>
</dbReference>
<organism evidence="2">
    <name type="scientific">Tolypothrix bouteillei VB521301</name>
    <dbReference type="NCBI Taxonomy" id="1479485"/>
    <lineage>
        <taxon>Bacteria</taxon>
        <taxon>Bacillati</taxon>
        <taxon>Cyanobacteriota</taxon>
        <taxon>Cyanophyceae</taxon>
        <taxon>Nostocales</taxon>
        <taxon>Tolypothrichaceae</taxon>
        <taxon>Tolypothrix</taxon>
    </lineage>
</organism>
<dbReference type="EMBL" id="JHEG02000058">
    <property type="protein sequence ID" value="KIE09028.1"/>
    <property type="molecule type" value="Genomic_DNA"/>
</dbReference>
<protein>
    <submittedName>
        <fullName evidence="1 2">Sporulation protein</fullName>
    </submittedName>
</protein>
<keyword evidence="3" id="KW-1185">Reference proteome</keyword>
<dbReference type="RefSeq" id="WP_038080121.1">
    <property type="nucleotide sequence ID" value="NZ_JHEG04000001.1"/>
</dbReference>
<dbReference type="OrthoDB" id="2351239at2"/>
<evidence type="ECO:0000313" key="1">
    <source>
        <dbReference type="EMBL" id="KAF3885277.1"/>
    </source>
</evidence>
<dbReference type="AlphaFoldDB" id="A0A0C1QZP1"/>
<dbReference type="InterPro" id="IPR009776">
    <property type="entry name" value="Spore_0_M"/>
</dbReference>
<gene>
    <name evidence="2" type="ORF">DA73_0231715</name>
    <name evidence="1" type="ORF">DA73_0400007255</name>
</gene>
<proteinExistence type="predicted"/>
<dbReference type="Pfam" id="PF07070">
    <property type="entry name" value="Spo0M"/>
    <property type="match status" value="1"/>
</dbReference>
<evidence type="ECO:0000313" key="2">
    <source>
        <dbReference type="EMBL" id="KIE09028.1"/>
    </source>
</evidence>
<reference evidence="1" key="2">
    <citation type="submission" date="2019-11" db="EMBL/GenBank/DDBJ databases">
        <title>Improved Assembly of Tolypothrix boutellei genome.</title>
        <authorList>
            <person name="Sarangi A.N."/>
            <person name="Mukherjee M."/>
            <person name="Ghosh S."/>
            <person name="Singh D."/>
            <person name="Das A."/>
            <person name="Kant S."/>
            <person name="Prusty A."/>
            <person name="Tripathy S."/>
        </authorList>
    </citation>
    <scope>NUCLEOTIDE SEQUENCE</scope>
    <source>
        <strain evidence="1">VB521301</strain>
    </source>
</reference>
<dbReference type="Proteomes" id="UP000029738">
    <property type="component" value="Unassembled WGS sequence"/>
</dbReference>
<dbReference type="PANTHER" id="PTHR40053:SF1">
    <property type="entry name" value="SPORULATION-CONTROL PROTEIN SPO0M"/>
    <property type="match status" value="1"/>
</dbReference>
<accession>A0A0C1QZP1</accession>
<sequence length="254" mass="29347">MFKKFLASVGIGAAKVDTRLFNDSVVPGDLLEGEVHIIGGDVAQNIDDIYLKLATEYKRETEDSTYHEECVMVNYRLLERLSIQPKEEFVVPFSLQLPYEMPLSLGGTPVYVRTGLDIKTAINPKDRDALEVRPHPLVHRVLEAVEKLGFHLHKVECEYADRFGGAYPFVQEFEFRPVGNYRTQLDELEIIFNLSPHELEVLMEIDKRARGFKGWLDEAFNVDERFVRFYLTESDLYDTNVEAMIDDIIHNHIH</sequence>
<dbReference type="EMBL" id="JHEG04000001">
    <property type="protein sequence ID" value="KAF3885277.1"/>
    <property type="molecule type" value="Genomic_DNA"/>
</dbReference>
<name>A0A0C1QZP1_9CYAN</name>
<dbReference type="STRING" id="1479485.DA73_0231715"/>
<reference evidence="2" key="1">
    <citation type="journal article" date="2015" name="Genome Announc.">
        <title>Draft Genome Sequence of Tolypothrix boutellei Strain VB521301.</title>
        <authorList>
            <person name="Chandrababunaidu M.M."/>
            <person name="Singh D."/>
            <person name="Sen D."/>
            <person name="Bhan S."/>
            <person name="Das S."/>
            <person name="Gupta A."/>
            <person name="Adhikary S.P."/>
            <person name="Tripathy S."/>
        </authorList>
    </citation>
    <scope>NUCLEOTIDE SEQUENCE</scope>
    <source>
        <strain evidence="2">VB521301</strain>
    </source>
</reference>